<feature type="domain" description="Methyl-accepting transducer" evidence="4">
    <location>
        <begin position="1"/>
        <end position="57"/>
    </location>
</feature>
<dbReference type="SUPFAM" id="SSF58104">
    <property type="entry name" value="Methyl-accepting chemotaxis protein (MCP) signaling domain"/>
    <property type="match status" value="1"/>
</dbReference>
<dbReference type="GO" id="GO:0004888">
    <property type="term" value="F:transmembrane signaling receptor activity"/>
    <property type="evidence" value="ECO:0007669"/>
    <property type="project" value="InterPro"/>
</dbReference>
<evidence type="ECO:0000256" key="3">
    <source>
        <dbReference type="PROSITE-ProRule" id="PRU00284"/>
    </source>
</evidence>
<name>A0A837IPH0_9LACO</name>
<keyword evidence="1 3" id="KW-0807">Transducer</keyword>
<dbReference type="PANTHER" id="PTHR32089">
    <property type="entry name" value="METHYL-ACCEPTING CHEMOTAXIS PROTEIN MCPB"/>
    <property type="match status" value="1"/>
</dbReference>
<accession>A0A837IPH0</accession>
<comment type="caution">
    <text evidence="5">The sequence shown here is derived from an EMBL/GenBank/DDBJ whole genome shotgun (WGS) entry which is preliminary data.</text>
</comment>
<gene>
    <name evidence="5" type="ORF">LRB_1598</name>
</gene>
<protein>
    <submittedName>
        <fullName evidence="5">Methyl-accepting chemotaxis protein</fullName>
    </submittedName>
</protein>
<proteinExistence type="inferred from homology"/>
<evidence type="ECO:0000313" key="6">
    <source>
        <dbReference type="Proteomes" id="UP000035618"/>
    </source>
</evidence>
<dbReference type="GO" id="GO:0007165">
    <property type="term" value="P:signal transduction"/>
    <property type="evidence" value="ECO:0007669"/>
    <property type="project" value="UniProtKB-KW"/>
</dbReference>
<organism evidence="5 6">
    <name type="scientific">Ligilactobacillus ruminis</name>
    <dbReference type="NCBI Taxonomy" id="1623"/>
    <lineage>
        <taxon>Bacteria</taxon>
        <taxon>Bacillati</taxon>
        <taxon>Bacillota</taxon>
        <taxon>Bacilli</taxon>
        <taxon>Lactobacillales</taxon>
        <taxon>Lactobacillaceae</taxon>
        <taxon>Ligilactobacillus</taxon>
    </lineage>
</organism>
<reference evidence="5 6" key="1">
    <citation type="journal article" date="2015" name="BMC Microbiol.">
        <title>Lactobacillus ruminis strains cluster according to their mammalian gut source.</title>
        <authorList>
            <person name="O' Donnell M.M."/>
            <person name="Harris H.M."/>
            <person name="Lynch D.B."/>
            <person name="Ross R.P."/>
            <person name="O'Toole P.W."/>
        </authorList>
    </citation>
    <scope>NUCLEOTIDE SEQUENCE [LARGE SCALE GENOMIC DNA]</scope>
    <source>
        <strain evidence="5 6">ATCC 27780</strain>
    </source>
</reference>
<comment type="similarity">
    <text evidence="2">Belongs to the methyl-accepting chemotaxis (MCP) protein family.</text>
</comment>
<dbReference type="PROSITE" id="PS50111">
    <property type="entry name" value="CHEMOTAXIS_TRANSDUC_2"/>
    <property type="match status" value="1"/>
</dbReference>
<dbReference type="PANTHER" id="PTHR32089:SF112">
    <property type="entry name" value="LYSOZYME-LIKE PROTEIN-RELATED"/>
    <property type="match status" value="1"/>
</dbReference>
<evidence type="ECO:0000256" key="1">
    <source>
        <dbReference type="ARBA" id="ARBA00023224"/>
    </source>
</evidence>
<evidence type="ECO:0000313" key="5">
    <source>
        <dbReference type="EMBL" id="KLA44830.1"/>
    </source>
</evidence>
<sequence>MTKKYTTIKVSKDYSGEISHRTNWLALNASIEAAGTDEDGKGFLVVASEVPSPVEQS</sequence>
<dbReference type="RefSeq" id="WP_080927159.1">
    <property type="nucleotide sequence ID" value="NZ_JHAJ01000113.1"/>
</dbReference>
<dbReference type="Proteomes" id="UP000035618">
    <property type="component" value="Unassembled WGS sequence"/>
</dbReference>
<evidence type="ECO:0000259" key="4">
    <source>
        <dbReference type="PROSITE" id="PS50111"/>
    </source>
</evidence>
<dbReference type="InterPro" id="IPR004090">
    <property type="entry name" value="Chemotax_Me-accpt_rcpt"/>
</dbReference>
<dbReference type="GO" id="GO:0006935">
    <property type="term" value="P:chemotaxis"/>
    <property type="evidence" value="ECO:0007669"/>
    <property type="project" value="InterPro"/>
</dbReference>
<dbReference type="AlphaFoldDB" id="A0A837IPH0"/>
<dbReference type="GO" id="GO:0016020">
    <property type="term" value="C:membrane"/>
    <property type="evidence" value="ECO:0007669"/>
    <property type="project" value="InterPro"/>
</dbReference>
<dbReference type="InterPro" id="IPR004089">
    <property type="entry name" value="MCPsignal_dom"/>
</dbReference>
<evidence type="ECO:0000256" key="2">
    <source>
        <dbReference type="ARBA" id="ARBA00029447"/>
    </source>
</evidence>
<dbReference type="EMBL" id="JHAJ01000113">
    <property type="protein sequence ID" value="KLA44830.1"/>
    <property type="molecule type" value="Genomic_DNA"/>
</dbReference>
<dbReference type="Gene3D" id="1.10.287.950">
    <property type="entry name" value="Methyl-accepting chemotaxis protein"/>
    <property type="match status" value="1"/>
</dbReference>
<dbReference type="Pfam" id="PF00015">
    <property type="entry name" value="MCPsignal"/>
    <property type="match status" value="1"/>
</dbReference>
<dbReference type="PRINTS" id="PR00260">
    <property type="entry name" value="CHEMTRNSDUCR"/>
</dbReference>